<comment type="similarity">
    <text evidence="1">Belongs to the TTC38 family.</text>
</comment>
<evidence type="ECO:0000256" key="4">
    <source>
        <dbReference type="ARBA" id="ARBA00022803"/>
    </source>
</evidence>
<dbReference type="Gene3D" id="1.25.40.10">
    <property type="entry name" value="Tetratricopeptide repeat domain"/>
    <property type="match status" value="1"/>
</dbReference>
<dbReference type="EMBL" id="LT670818">
    <property type="protein sequence ID" value="SHG16574.1"/>
    <property type="molecule type" value="Genomic_DNA"/>
</dbReference>
<protein>
    <recommendedName>
        <fullName evidence="2">Tetratricopeptide repeat protein 38</fullName>
    </recommendedName>
</protein>
<name>A0A1M5HKU1_9BRAD</name>
<reference evidence="5 6" key="1">
    <citation type="submission" date="2016-11" db="EMBL/GenBank/DDBJ databases">
        <authorList>
            <person name="Jaros S."/>
            <person name="Januszkiewicz K."/>
            <person name="Wedrychowicz H."/>
        </authorList>
    </citation>
    <scope>NUCLEOTIDE SEQUENCE [LARGE SCALE GENOMIC DNA]</scope>
    <source>
        <strain evidence="5 6">GAS242</strain>
    </source>
</reference>
<evidence type="ECO:0000256" key="1">
    <source>
        <dbReference type="ARBA" id="ARBA00005857"/>
    </source>
</evidence>
<dbReference type="InterPro" id="IPR033891">
    <property type="entry name" value="TTC38"/>
</dbReference>
<evidence type="ECO:0000313" key="6">
    <source>
        <dbReference type="Proteomes" id="UP000190675"/>
    </source>
</evidence>
<dbReference type="Proteomes" id="UP000190675">
    <property type="component" value="Chromosome I"/>
</dbReference>
<accession>A0A1M5HKU1</accession>
<dbReference type="PANTHER" id="PTHR16263:SF4">
    <property type="entry name" value="TETRATRICOPEPTIDE REPEAT PROTEIN 38"/>
    <property type="match status" value="1"/>
</dbReference>
<dbReference type="InterPro" id="IPR011990">
    <property type="entry name" value="TPR-like_helical_dom_sf"/>
</dbReference>
<dbReference type="CDD" id="cd05804">
    <property type="entry name" value="StaR_like"/>
    <property type="match status" value="1"/>
</dbReference>
<dbReference type="RefSeq" id="WP_244567827.1">
    <property type="nucleotide sequence ID" value="NZ_LT670818.1"/>
</dbReference>
<dbReference type="PANTHER" id="PTHR16263">
    <property type="entry name" value="TETRATRICOPEPTIDE REPEAT PROTEIN 38"/>
    <property type="match status" value="1"/>
</dbReference>
<keyword evidence="4" id="KW-0802">TPR repeat</keyword>
<keyword evidence="3" id="KW-0677">Repeat</keyword>
<evidence type="ECO:0000313" key="5">
    <source>
        <dbReference type="EMBL" id="SHG16574.1"/>
    </source>
</evidence>
<organism evidence="5 6">
    <name type="scientific">Bradyrhizobium erythrophlei</name>
    <dbReference type="NCBI Taxonomy" id="1437360"/>
    <lineage>
        <taxon>Bacteria</taxon>
        <taxon>Pseudomonadati</taxon>
        <taxon>Pseudomonadota</taxon>
        <taxon>Alphaproteobacteria</taxon>
        <taxon>Hyphomicrobiales</taxon>
        <taxon>Nitrobacteraceae</taxon>
        <taxon>Bradyrhizobium</taxon>
    </lineage>
</organism>
<evidence type="ECO:0000256" key="3">
    <source>
        <dbReference type="ARBA" id="ARBA00022737"/>
    </source>
</evidence>
<dbReference type="Pfam" id="PF13429">
    <property type="entry name" value="TPR_15"/>
    <property type="match status" value="1"/>
</dbReference>
<proteinExistence type="inferred from homology"/>
<evidence type="ECO:0000256" key="2">
    <source>
        <dbReference type="ARBA" id="ARBA00019992"/>
    </source>
</evidence>
<sequence>MNRDRYDQSLSTGSERAAAFNRDGVDRMLSAWNGAGDAFDGAIAEDPDFALAQIARARVHQMNMEIPEARARAARARQLAAAASPRERRHVEIMAATIEGQPKAALSGAEQHLEEYPRDALVLSLLLGAFGLYAFSGRADHDAAKLAICQRHAGHYGEDWWFLTYLGWSYTEAGNVGIGRVLTERALPLRPENASAAHGLSHALFELGEPESGRAFLSSWLNRHEQASFLHGHLCWHLALAAIETGDPDAALAIYERQIRPPNSPYPPLNVLTDSASLLWRLSLAGTSGLEPHWRDVAAYGDRFFPQAGAHFGDVHYALVAAATNRDALQTRLTQMEVRAADGKLAPGAGAIGLCRGIQAFADGDYSSAVRILEPLMPELVRIGGSHAQRELWEDTFIVACLHGGYPDKAARMISERLHRRPSARDRAWLQQANAPR</sequence>
<dbReference type="AlphaFoldDB" id="A0A1M5HKU1"/>
<dbReference type="SUPFAM" id="SSF48452">
    <property type="entry name" value="TPR-like"/>
    <property type="match status" value="1"/>
</dbReference>
<gene>
    <name evidence="5" type="ORF">SAMN05444169_0887</name>
</gene>